<organism evidence="6 7">
    <name type="scientific">Malassezia japonica</name>
    <dbReference type="NCBI Taxonomy" id="223818"/>
    <lineage>
        <taxon>Eukaryota</taxon>
        <taxon>Fungi</taxon>
        <taxon>Dikarya</taxon>
        <taxon>Basidiomycota</taxon>
        <taxon>Ustilaginomycotina</taxon>
        <taxon>Malasseziomycetes</taxon>
        <taxon>Malasseziales</taxon>
        <taxon>Malasseziaceae</taxon>
        <taxon>Malassezia</taxon>
    </lineage>
</organism>
<proteinExistence type="predicted"/>
<dbReference type="Gene3D" id="1.20.870.10">
    <property type="entry name" value="Son of sevenless (SoS) protein Chain: S domain 1"/>
    <property type="match status" value="1"/>
</dbReference>
<feature type="compositionally biased region" description="Basic residues" evidence="3">
    <location>
        <begin position="30"/>
        <end position="41"/>
    </location>
</feature>
<dbReference type="Pfam" id="PF00617">
    <property type="entry name" value="RasGEF"/>
    <property type="match status" value="1"/>
</dbReference>
<dbReference type="PROSITE" id="PS50009">
    <property type="entry name" value="RASGEF_CAT"/>
    <property type="match status" value="1"/>
</dbReference>
<feature type="region of interest" description="Disordered" evidence="3">
    <location>
        <begin position="497"/>
        <end position="534"/>
    </location>
</feature>
<evidence type="ECO:0000256" key="1">
    <source>
        <dbReference type="ARBA" id="ARBA00022658"/>
    </source>
</evidence>
<feature type="compositionally biased region" description="Polar residues" evidence="3">
    <location>
        <begin position="235"/>
        <end position="258"/>
    </location>
</feature>
<dbReference type="SMART" id="SM00147">
    <property type="entry name" value="RasGEF"/>
    <property type="match status" value="1"/>
</dbReference>
<dbReference type="GO" id="GO:0005085">
    <property type="term" value="F:guanyl-nucleotide exchange factor activity"/>
    <property type="evidence" value="ECO:0007669"/>
    <property type="project" value="UniProtKB-KW"/>
</dbReference>
<feature type="compositionally biased region" description="Low complexity" evidence="3">
    <location>
        <begin position="430"/>
        <end position="458"/>
    </location>
</feature>
<evidence type="ECO:0000313" key="6">
    <source>
        <dbReference type="EMBL" id="WFD41271.1"/>
    </source>
</evidence>
<dbReference type="SUPFAM" id="SSF48366">
    <property type="entry name" value="Ras GEF"/>
    <property type="match status" value="1"/>
</dbReference>
<dbReference type="PANTHER" id="PTHR23113">
    <property type="entry name" value="GUANINE NUCLEOTIDE EXCHANGE FACTOR"/>
    <property type="match status" value="1"/>
</dbReference>
<protein>
    <submittedName>
        <fullName evidence="6">Guanine nucleotide exchange factor lte1</fullName>
    </submittedName>
</protein>
<evidence type="ECO:0000256" key="3">
    <source>
        <dbReference type="SAM" id="MobiDB-lite"/>
    </source>
</evidence>
<feature type="compositionally biased region" description="Low complexity" evidence="3">
    <location>
        <begin position="364"/>
        <end position="403"/>
    </location>
</feature>
<dbReference type="GeneID" id="85227919"/>
<feature type="compositionally biased region" description="Low complexity" evidence="3">
    <location>
        <begin position="210"/>
        <end position="234"/>
    </location>
</feature>
<feature type="compositionally biased region" description="Polar residues" evidence="3">
    <location>
        <begin position="404"/>
        <end position="429"/>
    </location>
</feature>
<reference evidence="6" key="1">
    <citation type="submission" date="2023-03" db="EMBL/GenBank/DDBJ databases">
        <title>Mating type loci evolution in Malassezia.</title>
        <authorList>
            <person name="Coelho M.A."/>
        </authorList>
    </citation>
    <scope>NUCLEOTIDE SEQUENCE</scope>
    <source>
        <strain evidence="6">CBS 9431</strain>
    </source>
</reference>
<dbReference type="EMBL" id="CP119966">
    <property type="protein sequence ID" value="WFD41271.1"/>
    <property type="molecule type" value="Genomic_DNA"/>
</dbReference>
<feature type="compositionally biased region" description="Basic and acidic residues" evidence="3">
    <location>
        <begin position="505"/>
        <end position="515"/>
    </location>
</feature>
<dbReference type="Proteomes" id="UP001217754">
    <property type="component" value="Chromosome 9"/>
</dbReference>
<dbReference type="Gene3D" id="1.10.840.10">
    <property type="entry name" value="Ras guanine-nucleotide exchange factors catalytic domain"/>
    <property type="match status" value="1"/>
</dbReference>
<gene>
    <name evidence="6" type="primary">LTE1</name>
    <name evidence="6" type="ORF">MJAP1_004268</name>
</gene>
<dbReference type="GO" id="GO:0005886">
    <property type="term" value="C:plasma membrane"/>
    <property type="evidence" value="ECO:0007669"/>
    <property type="project" value="TreeGrafter"/>
</dbReference>
<feature type="region of interest" description="Disordered" evidence="3">
    <location>
        <begin position="302"/>
        <end position="479"/>
    </location>
</feature>
<evidence type="ECO:0000259" key="4">
    <source>
        <dbReference type="PROSITE" id="PS50009"/>
    </source>
</evidence>
<feature type="domain" description="N-terminal Ras-GEF" evidence="5">
    <location>
        <begin position="803"/>
        <end position="929"/>
    </location>
</feature>
<evidence type="ECO:0000259" key="5">
    <source>
        <dbReference type="PROSITE" id="PS50212"/>
    </source>
</evidence>
<evidence type="ECO:0000313" key="7">
    <source>
        <dbReference type="Proteomes" id="UP001217754"/>
    </source>
</evidence>
<feature type="compositionally biased region" description="Low complexity" evidence="3">
    <location>
        <begin position="259"/>
        <end position="275"/>
    </location>
</feature>
<keyword evidence="7" id="KW-1185">Reference proteome</keyword>
<keyword evidence="1 2" id="KW-0344">Guanine-nucleotide releasing factor</keyword>
<dbReference type="InterPro" id="IPR001895">
    <property type="entry name" value="RASGEF_cat_dom"/>
</dbReference>
<dbReference type="PANTHER" id="PTHR23113:SF368">
    <property type="entry name" value="CELL DIVISION CONTROL PROTEIN 25"/>
    <property type="match status" value="1"/>
</dbReference>
<feature type="region of interest" description="Disordered" evidence="3">
    <location>
        <begin position="950"/>
        <end position="1059"/>
    </location>
</feature>
<dbReference type="PROSITE" id="PS50212">
    <property type="entry name" value="RASGEF_NTER"/>
    <property type="match status" value="1"/>
</dbReference>
<feature type="compositionally biased region" description="Low complexity" evidence="3">
    <location>
        <begin position="302"/>
        <end position="354"/>
    </location>
</feature>
<feature type="region of interest" description="Disordered" evidence="3">
    <location>
        <begin position="89"/>
        <end position="275"/>
    </location>
</feature>
<dbReference type="Pfam" id="PF00618">
    <property type="entry name" value="RasGEF_N"/>
    <property type="match status" value="1"/>
</dbReference>
<dbReference type="CDD" id="cd06224">
    <property type="entry name" value="REM"/>
    <property type="match status" value="1"/>
</dbReference>
<dbReference type="RefSeq" id="XP_060124168.1">
    <property type="nucleotide sequence ID" value="XM_060268185.1"/>
</dbReference>
<dbReference type="InterPro" id="IPR008937">
    <property type="entry name" value="Ras-like_GEF"/>
</dbReference>
<feature type="compositionally biased region" description="Polar residues" evidence="3">
    <location>
        <begin position="1007"/>
        <end position="1030"/>
    </location>
</feature>
<dbReference type="InterPro" id="IPR023578">
    <property type="entry name" value="Ras_GEF_dom_sf"/>
</dbReference>
<name>A0AAF0F1U2_9BASI</name>
<dbReference type="GO" id="GO:0007265">
    <property type="term" value="P:Ras protein signal transduction"/>
    <property type="evidence" value="ECO:0007669"/>
    <property type="project" value="TreeGrafter"/>
</dbReference>
<evidence type="ECO:0000256" key="2">
    <source>
        <dbReference type="PROSITE-ProRule" id="PRU00168"/>
    </source>
</evidence>
<feature type="domain" description="Ras-GEF" evidence="4">
    <location>
        <begin position="1195"/>
        <end position="1484"/>
    </location>
</feature>
<feature type="compositionally biased region" description="Polar residues" evidence="3">
    <location>
        <begin position="123"/>
        <end position="174"/>
    </location>
</feature>
<accession>A0AAF0F1U2</accession>
<sequence length="1485" mass="162210">MFLRKSRSIEQLSAKAQRPDANDQAAAPKSPRRLKSKRSLRLFRSPQPDVEPMPSHDTSSPRIGDGDNSRARLFAQGQANAGLGIVQSGGGAFPSSASSNLGDTQFFSESRAPGLGMRLPPQHRNTSGEAPQTPVQTSFDAHAQSQSPSVDIASLQLNQTSPGIHSRMQASPQHQPGPRSPMQAEVAQNRYGGGQAAPQYRQYVPPQPTSPQQNQLTQTQYSQAPASQQAQYTQGASPQQAQYTQSPHQGQYTQPLSPQQAQMQYAARQAQYTQQAQDRLAQSQVSQAQQLQAQQAQQAQLMQAQQVQQSYAQSPQAYAQSPQAYAQSPQAYAQSPQAYAQSPQAYAQSPQAQADVKAPQSQTYAQVPPSQAYAQSPPSQAYAQSPPSQAYAQAPSQYTQASQTYPQTYASAQAPQTSLDRSPSVQPSNTTQPTQAPKTQPTLVQQLQPMQPPTQLVQSLQAQSLDRPSAKDPHSSEAERMAIQENARAQQALQEYARMQQAAIDQERARDEPEPPRASTPIAAKGDVSDAADVSQPSIVPASEDEMLNDARRGYPYGMDTSLRPSFASEANWPRTVDIDEKALLESERRAHAGVAMPPLHVTSLNSLGPEVGAPPVPARDLVTPTDERVRAADVSGGGAGASASALGAPANVSGDALGATEPPVSATLSVARSEGMLGPHILLYDDPCTASASPETAVAWTYDDWFLEAGTPATPGSDDNVTAVVGSSNTTQVAPDVCTHALPLAVFNSALRPVEGEECVYDMASKTARDAHELVPLHAADAATAVMPITVRARNHDLFPANRHVVLAATPRRLVAEMTTGSSPGLMEDVLLAYRTYFNAIRLQDLLFSRFEWAVRKLERAPVRATAVRVLRSTEHALGHWVKQYYDEDFADDELLVSRLVQFVNSQAQRSAHWPVSGTDAEVREGAVALWLLVQDRVPQEALNELDMHTPDVPALRSSRSSPSLRKVRSITKLFGREKRAEDSPTNSPALRSRKEGSGRGAHTRGPSNVSIASASTATGHQRTLSGSGSPHGHARRPSTQSQWESPRGKAESVFRMGRRSNLGLRRKLRLGESTEELVAPRDAEAESLERFSFRKYEPPAEPDMPSDALSDTASVDPDAALQRLEDMLEGRPAGSEVQRPRDGPIQWIPAHANASWKDAQRYSMLAADRGPRAAPAAAPTGWSEQGTLLLSQRSSTIARQLTTIEKQLFNLVHWSELTDLSWDHHTVQQEQWQREYQEYVTWRITAVGSSHEQLVPPVDKRGATHILIARFNRACAWVASHVVMTKEPTERVAMLSKWIRIAWDCYLLGNYATLCQILFGLQSPWVARLQASWRGVGAWEMRVFDALRRFTSPRDQFTQLRQAMLGALASHADGHIHVPFFGTFVSDLAANDALSLYIDSSLTPSMLPFYDDQELSQSWDTLVNLYRLRIKAMIVRDFGTLQEQSQRMQDAPMELPVLAEALQLDTLPAAQIQTASLALEPNA</sequence>
<dbReference type="InterPro" id="IPR036964">
    <property type="entry name" value="RASGEF_cat_dom_sf"/>
</dbReference>
<dbReference type="InterPro" id="IPR000651">
    <property type="entry name" value="Ras-like_Gua-exchang_fac_N"/>
</dbReference>
<feature type="compositionally biased region" description="Basic and acidic residues" evidence="3">
    <location>
        <begin position="468"/>
        <end position="479"/>
    </location>
</feature>
<feature type="region of interest" description="Disordered" evidence="3">
    <location>
        <begin position="1"/>
        <end position="74"/>
    </location>
</feature>